<protein>
    <submittedName>
        <fullName evidence="2">Uncharacterized protein</fullName>
    </submittedName>
</protein>
<dbReference type="EMBL" id="CAADFO010000111">
    <property type="protein sequence ID" value="VFK32400.1"/>
    <property type="molecule type" value="Genomic_DNA"/>
</dbReference>
<dbReference type="EMBL" id="CAADFQ010000028">
    <property type="protein sequence ID" value="VFK31943.1"/>
    <property type="molecule type" value="Genomic_DNA"/>
</dbReference>
<dbReference type="AlphaFoldDB" id="A0A450XSY4"/>
<accession>A0A450XSY4</accession>
<name>A0A450XSY4_9GAMM</name>
<dbReference type="EMBL" id="CAADGH010000045">
    <property type="protein sequence ID" value="VFK76187.1"/>
    <property type="molecule type" value="Genomic_DNA"/>
</dbReference>
<proteinExistence type="predicted"/>
<evidence type="ECO:0000313" key="2">
    <source>
        <dbReference type="EMBL" id="VFK32400.1"/>
    </source>
</evidence>
<gene>
    <name evidence="2" type="ORF">BECKMB1821G_GA0114241_11112</name>
    <name evidence="3" type="ORF">BECKMB1821H_GA0114242_104519</name>
    <name evidence="1" type="ORF">BECKMB1821I_GA0114274_102827</name>
</gene>
<sequence length="289" mass="34108">MTESDRKVNALIVDCGEPDPCRKRIRDYLNKEADRNNHYEYKFIVEAYLKHDTEETIRQKITDMILKLLHLSVSGGAAHELKHPENALFCLMIIGLESNDARVCHQLQKGLRDLSSPTDPYVRHHWYRAMAALQGIYDENENSRVQEQKDDEDFWRQELAKNKDNDIRTLILYALAKANWSVFEDRKIYQALVDSTPPDSGKISLHATLPWRFVREHPGIHRLLETVDRHQPSHEKKEKDLISWISQSMEDEFSKITTEEWLDRMRKKYRWLKLEDRSACPSFHKPGIK</sequence>
<reference evidence="2" key="1">
    <citation type="submission" date="2019-02" db="EMBL/GenBank/DDBJ databases">
        <authorList>
            <person name="Gruber-Vodicka R. H."/>
            <person name="Seah K. B. B."/>
        </authorList>
    </citation>
    <scope>NUCLEOTIDE SEQUENCE</scope>
    <source>
        <strain evidence="2">BECK_BZ197</strain>
        <strain evidence="3">BECK_BZ198</strain>
        <strain evidence="1">BECK_BZ199</strain>
    </source>
</reference>
<organism evidence="2">
    <name type="scientific">Candidatus Kentrum sp. MB</name>
    <dbReference type="NCBI Taxonomy" id="2138164"/>
    <lineage>
        <taxon>Bacteria</taxon>
        <taxon>Pseudomonadati</taxon>
        <taxon>Pseudomonadota</taxon>
        <taxon>Gammaproteobacteria</taxon>
        <taxon>Candidatus Kentrum</taxon>
    </lineage>
</organism>
<evidence type="ECO:0000313" key="1">
    <source>
        <dbReference type="EMBL" id="VFK31943.1"/>
    </source>
</evidence>
<evidence type="ECO:0000313" key="3">
    <source>
        <dbReference type="EMBL" id="VFK76187.1"/>
    </source>
</evidence>